<dbReference type="PANTHER" id="PTHR23502">
    <property type="entry name" value="MAJOR FACILITATOR SUPERFAMILY"/>
    <property type="match status" value="1"/>
</dbReference>
<gene>
    <name evidence="7" type="ORF">OIDMADRAFT_130692</name>
</gene>
<keyword evidence="3 5" id="KW-1133">Transmembrane helix</keyword>
<dbReference type="Proteomes" id="UP000054321">
    <property type="component" value="Unassembled WGS sequence"/>
</dbReference>
<feature type="transmembrane region" description="Helical" evidence="5">
    <location>
        <begin position="322"/>
        <end position="343"/>
    </location>
</feature>
<dbReference type="EMBL" id="KN832882">
    <property type="protein sequence ID" value="KIM97287.1"/>
    <property type="molecule type" value="Genomic_DNA"/>
</dbReference>
<dbReference type="InterPro" id="IPR020846">
    <property type="entry name" value="MFS_dom"/>
</dbReference>
<accession>A0A0C3D5V7</accession>
<protein>
    <recommendedName>
        <fullName evidence="6">Major facilitator superfamily (MFS) profile domain-containing protein</fullName>
    </recommendedName>
</protein>
<keyword evidence="4 5" id="KW-0472">Membrane</keyword>
<dbReference type="InParanoid" id="A0A0C3D5V7"/>
<dbReference type="HOGENOM" id="CLU_008455_13_7_1"/>
<evidence type="ECO:0000259" key="6">
    <source>
        <dbReference type="PROSITE" id="PS50850"/>
    </source>
</evidence>
<dbReference type="GO" id="GO:0005886">
    <property type="term" value="C:plasma membrane"/>
    <property type="evidence" value="ECO:0007669"/>
    <property type="project" value="TreeGrafter"/>
</dbReference>
<dbReference type="OrthoDB" id="2585655at2759"/>
<comment type="subcellular location">
    <subcellularLocation>
        <location evidence="1">Membrane</location>
        <topology evidence="1">Multi-pass membrane protein</topology>
    </subcellularLocation>
</comment>
<dbReference type="GO" id="GO:0022857">
    <property type="term" value="F:transmembrane transporter activity"/>
    <property type="evidence" value="ECO:0007669"/>
    <property type="project" value="InterPro"/>
</dbReference>
<feature type="transmembrane region" description="Helical" evidence="5">
    <location>
        <begin position="363"/>
        <end position="386"/>
    </location>
</feature>
<reference evidence="7 8" key="1">
    <citation type="submission" date="2014-04" db="EMBL/GenBank/DDBJ databases">
        <authorList>
            <consortium name="DOE Joint Genome Institute"/>
            <person name="Kuo A."/>
            <person name="Martino E."/>
            <person name="Perotto S."/>
            <person name="Kohler A."/>
            <person name="Nagy L.G."/>
            <person name="Floudas D."/>
            <person name="Copeland A."/>
            <person name="Barry K.W."/>
            <person name="Cichocki N."/>
            <person name="Veneault-Fourrey C."/>
            <person name="LaButti K."/>
            <person name="Lindquist E.A."/>
            <person name="Lipzen A."/>
            <person name="Lundell T."/>
            <person name="Morin E."/>
            <person name="Murat C."/>
            <person name="Sun H."/>
            <person name="Tunlid A."/>
            <person name="Henrissat B."/>
            <person name="Grigoriev I.V."/>
            <person name="Hibbett D.S."/>
            <person name="Martin F."/>
            <person name="Nordberg H.P."/>
            <person name="Cantor M.N."/>
            <person name="Hua S.X."/>
        </authorList>
    </citation>
    <scope>NUCLEOTIDE SEQUENCE [LARGE SCALE GENOMIC DNA]</scope>
    <source>
        <strain evidence="7 8">Zn</strain>
    </source>
</reference>
<feature type="transmembrane region" description="Helical" evidence="5">
    <location>
        <begin position="428"/>
        <end position="448"/>
    </location>
</feature>
<evidence type="ECO:0000256" key="2">
    <source>
        <dbReference type="ARBA" id="ARBA00022692"/>
    </source>
</evidence>
<evidence type="ECO:0000313" key="7">
    <source>
        <dbReference type="EMBL" id="KIM97287.1"/>
    </source>
</evidence>
<feature type="transmembrane region" description="Helical" evidence="5">
    <location>
        <begin position="460"/>
        <end position="480"/>
    </location>
</feature>
<feature type="transmembrane region" description="Helical" evidence="5">
    <location>
        <begin position="144"/>
        <end position="166"/>
    </location>
</feature>
<reference evidence="8" key="2">
    <citation type="submission" date="2015-01" db="EMBL/GenBank/DDBJ databases">
        <title>Evolutionary Origins and Diversification of the Mycorrhizal Mutualists.</title>
        <authorList>
            <consortium name="DOE Joint Genome Institute"/>
            <consortium name="Mycorrhizal Genomics Consortium"/>
            <person name="Kohler A."/>
            <person name="Kuo A."/>
            <person name="Nagy L.G."/>
            <person name="Floudas D."/>
            <person name="Copeland A."/>
            <person name="Barry K.W."/>
            <person name="Cichocki N."/>
            <person name="Veneault-Fourrey C."/>
            <person name="LaButti K."/>
            <person name="Lindquist E.A."/>
            <person name="Lipzen A."/>
            <person name="Lundell T."/>
            <person name="Morin E."/>
            <person name="Murat C."/>
            <person name="Riley R."/>
            <person name="Ohm R."/>
            <person name="Sun H."/>
            <person name="Tunlid A."/>
            <person name="Henrissat B."/>
            <person name="Grigoriev I.V."/>
            <person name="Hibbett D.S."/>
            <person name="Martin F."/>
        </authorList>
    </citation>
    <scope>NUCLEOTIDE SEQUENCE [LARGE SCALE GENOMIC DNA]</scope>
    <source>
        <strain evidence="8">Zn</strain>
    </source>
</reference>
<keyword evidence="8" id="KW-1185">Reference proteome</keyword>
<dbReference type="InterPro" id="IPR011701">
    <property type="entry name" value="MFS"/>
</dbReference>
<organism evidence="7 8">
    <name type="scientific">Oidiodendron maius (strain Zn)</name>
    <dbReference type="NCBI Taxonomy" id="913774"/>
    <lineage>
        <taxon>Eukaryota</taxon>
        <taxon>Fungi</taxon>
        <taxon>Dikarya</taxon>
        <taxon>Ascomycota</taxon>
        <taxon>Pezizomycotina</taxon>
        <taxon>Leotiomycetes</taxon>
        <taxon>Leotiomycetes incertae sedis</taxon>
        <taxon>Myxotrichaceae</taxon>
        <taxon>Oidiodendron</taxon>
    </lineage>
</organism>
<feature type="transmembrane region" description="Helical" evidence="5">
    <location>
        <begin position="54"/>
        <end position="76"/>
    </location>
</feature>
<keyword evidence="2 5" id="KW-0812">Transmembrane</keyword>
<sequence length="487" mass="53701">MEEVHVENTAKHEPQTYEERYIFERHGTLDLIPMPSADPADPLNWPAWKKNLNLILVAFHGLMSTGCAVAVVPAFQTFAKLFGKSLTVSSYIGSAQMITLALGPLIWIPIANHYGRRPVWIVSVIGAGLFNIGCAKSNTYGTMIALRILAAFFISPGIAMGQAVVAETFFAHQRAQKMVNLHSLAITLGPPMGPFAAGFIVQHLGWRWVYWIMAILNLGQLVTYILFSPETVYNRDTGSADIIPKGSAFRNQYLRIGRITPEPLTFSDFTLPLRLLADPRIILSVISYAIVFNFVLVLLTVEIPVLFAVLFHLSPQEIGINFLGLFVGCVLGEQVGGPLSDFWRNRSKRRHGGRTPRPEHRLYLAYIGFPLSIAGNVIFCVTLYHAKPLHWIISPIVGIAISGFGAQIITTVVITYCSDCYPEIKSSAVGVAINFVRCTWGFIGPFWFSHTFNSCGLRGAAGLMAGIMILAVLPIAYLQWRGARAAH</sequence>
<dbReference type="Pfam" id="PF07690">
    <property type="entry name" value="MFS_1"/>
    <property type="match status" value="1"/>
</dbReference>
<proteinExistence type="predicted"/>
<dbReference type="SUPFAM" id="SSF103473">
    <property type="entry name" value="MFS general substrate transporter"/>
    <property type="match status" value="1"/>
</dbReference>
<feature type="transmembrane region" description="Helical" evidence="5">
    <location>
        <begin position="178"/>
        <end position="202"/>
    </location>
</feature>
<feature type="transmembrane region" description="Helical" evidence="5">
    <location>
        <begin position="392"/>
        <end position="416"/>
    </location>
</feature>
<dbReference type="Gene3D" id="1.20.1250.20">
    <property type="entry name" value="MFS general substrate transporter like domains"/>
    <property type="match status" value="1"/>
</dbReference>
<feature type="transmembrane region" description="Helical" evidence="5">
    <location>
        <begin position="88"/>
        <end position="107"/>
    </location>
</feature>
<evidence type="ECO:0000256" key="3">
    <source>
        <dbReference type="ARBA" id="ARBA00022989"/>
    </source>
</evidence>
<feature type="transmembrane region" description="Helical" evidence="5">
    <location>
        <begin position="281"/>
        <end position="310"/>
    </location>
</feature>
<dbReference type="STRING" id="913774.A0A0C3D5V7"/>
<feature type="domain" description="Major facilitator superfamily (MFS) profile" evidence="6">
    <location>
        <begin position="53"/>
        <end position="483"/>
    </location>
</feature>
<dbReference type="InterPro" id="IPR036259">
    <property type="entry name" value="MFS_trans_sf"/>
</dbReference>
<dbReference type="PANTHER" id="PTHR23502:SF2">
    <property type="entry name" value="TRANSPORTER, PUTATIVE (AFU_ORTHOLOGUE AFUA_2G08910)-RELATED"/>
    <property type="match status" value="1"/>
</dbReference>
<evidence type="ECO:0000256" key="4">
    <source>
        <dbReference type="ARBA" id="ARBA00023136"/>
    </source>
</evidence>
<evidence type="ECO:0000313" key="8">
    <source>
        <dbReference type="Proteomes" id="UP000054321"/>
    </source>
</evidence>
<dbReference type="PROSITE" id="PS50850">
    <property type="entry name" value="MFS"/>
    <property type="match status" value="1"/>
</dbReference>
<evidence type="ECO:0000256" key="5">
    <source>
        <dbReference type="SAM" id="Phobius"/>
    </source>
</evidence>
<dbReference type="AlphaFoldDB" id="A0A0C3D5V7"/>
<feature type="transmembrane region" description="Helical" evidence="5">
    <location>
        <begin position="208"/>
        <end position="227"/>
    </location>
</feature>
<evidence type="ECO:0000256" key="1">
    <source>
        <dbReference type="ARBA" id="ARBA00004141"/>
    </source>
</evidence>
<feature type="transmembrane region" description="Helical" evidence="5">
    <location>
        <begin position="119"/>
        <end position="138"/>
    </location>
</feature>
<name>A0A0C3D5V7_OIDMZ</name>